<dbReference type="PANTHER" id="PTHR45023">
    <property type="match status" value="1"/>
</dbReference>
<reference evidence="4" key="4">
    <citation type="submission" date="2025-05" db="UniProtKB">
        <authorList>
            <consortium name="EnsemblFungi"/>
        </authorList>
    </citation>
    <scope>IDENTIFICATION</scope>
    <source>
        <strain evidence="4">isolate 1-1 / race 1 (BBBD)</strain>
    </source>
</reference>
<keyword evidence="5" id="KW-1185">Reference proteome</keyword>
<sequence length="140" mass="15705">MYDELKIYIYSSSIQLTEAKELYKTTSGSSFTYDHCWGILKDTPKWQATQQENDAREKKSKNSTKSAPSEIPSSTAAATSPAVIDVEDDDSEASRSVLGNVRMEGSKAAKRKRAEEVSLDKMIKMQKQLLDITRDRLSSM</sequence>
<feature type="non-terminal residue" evidence="3">
    <location>
        <position position="140"/>
    </location>
</feature>
<accession>A0A180GVJ7</accession>
<evidence type="ECO:0000259" key="2">
    <source>
        <dbReference type="Pfam" id="PF14303"/>
    </source>
</evidence>
<feature type="compositionally biased region" description="Low complexity" evidence="1">
    <location>
        <begin position="66"/>
        <end position="82"/>
    </location>
</feature>
<evidence type="ECO:0000313" key="3">
    <source>
        <dbReference type="EMBL" id="OAV96378.1"/>
    </source>
</evidence>
<reference evidence="4 5" key="3">
    <citation type="journal article" date="2017" name="G3 (Bethesda)">
        <title>Comparative analysis highlights variable genome content of wheat rusts and divergence of the mating loci.</title>
        <authorList>
            <person name="Cuomo C.A."/>
            <person name="Bakkeren G."/>
            <person name="Khalil H.B."/>
            <person name="Panwar V."/>
            <person name="Joly D."/>
            <person name="Linning R."/>
            <person name="Sakthikumar S."/>
            <person name="Song X."/>
            <person name="Adiconis X."/>
            <person name="Fan L."/>
            <person name="Goldberg J.M."/>
            <person name="Levin J.Z."/>
            <person name="Young S."/>
            <person name="Zeng Q."/>
            <person name="Anikster Y."/>
            <person name="Bruce M."/>
            <person name="Wang M."/>
            <person name="Yin C."/>
            <person name="McCallum B."/>
            <person name="Szabo L.J."/>
            <person name="Hulbert S."/>
            <person name="Chen X."/>
            <person name="Fellers J.P."/>
        </authorList>
    </citation>
    <scope>NUCLEOTIDE SEQUENCE</scope>
    <source>
        <strain evidence="4">isolate 1-1 / race 1 (BBBD)</strain>
        <strain evidence="5">Isolate 1-1 / race 1 (BBBD)</strain>
    </source>
</reference>
<organism evidence="3">
    <name type="scientific">Puccinia triticina (isolate 1-1 / race 1 (BBBD))</name>
    <name type="common">Brown leaf rust fungus</name>
    <dbReference type="NCBI Taxonomy" id="630390"/>
    <lineage>
        <taxon>Eukaryota</taxon>
        <taxon>Fungi</taxon>
        <taxon>Dikarya</taxon>
        <taxon>Basidiomycota</taxon>
        <taxon>Pucciniomycotina</taxon>
        <taxon>Pucciniomycetes</taxon>
        <taxon>Pucciniales</taxon>
        <taxon>Pucciniaceae</taxon>
        <taxon>Puccinia</taxon>
    </lineage>
</organism>
<dbReference type="OrthoDB" id="2507178at2759"/>
<dbReference type="Proteomes" id="UP000005240">
    <property type="component" value="Unassembled WGS sequence"/>
</dbReference>
<dbReference type="EnsemblFungi" id="PTTG_04045-t43_1">
    <property type="protein sequence ID" value="PTTG_04045-t43_1-p1"/>
    <property type="gene ID" value="PTTG_04045"/>
</dbReference>
<dbReference type="PANTHER" id="PTHR45023:SF4">
    <property type="entry name" value="GLYCINE-RICH PROTEIN-RELATED"/>
    <property type="match status" value="1"/>
</dbReference>
<dbReference type="Pfam" id="PF14303">
    <property type="entry name" value="NAM-associated"/>
    <property type="match status" value="1"/>
</dbReference>
<dbReference type="InterPro" id="IPR029466">
    <property type="entry name" value="NAM-associated_C"/>
</dbReference>
<feature type="domain" description="No apical meristem-associated C-terminal" evidence="2">
    <location>
        <begin position="31"/>
        <end position="133"/>
    </location>
</feature>
<feature type="region of interest" description="Disordered" evidence="1">
    <location>
        <begin position="48"/>
        <end position="115"/>
    </location>
</feature>
<protein>
    <recommendedName>
        <fullName evidence="2">No apical meristem-associated C-terminal domain-containing protein</fullName>
    </recommendedName>
</protein>
<gene>
    <name evidence="3" type="ORF">PTTG_04045</name>
</gene>
<evidence type="ECO:0000313" key="5">
    <source>
        <dbReference type="Proteomes" id="UP000005240"/>
    </source>
</evidence>
<dbReference type="AlphaFoldDB" id="A0A180GVJ7"/>
<reference evidence="3" key="2">
    <citation type="submission" date="2016-05" db="EMBL/GenBank/DDBJ databases">
        <title>Comparative analysis highlights variable genome content of wheat rusts and divergence of the mating loci.</title>
        <authorList>
            <person name="Cuomo C.A."/>
            <person name="Bakkeren G."/>
            <person name="Szabo L."/>
            <person name="Khalil H."/>
            <person name="Joly D."/>
            <person name="Goldberg J."/>
            <person name="Young S."/>
            <person name="Zeng Q."/>
            <person name="Fellers J."/>
        </authorList>
    </citation>
    <scope>NUCLEOTIDE SEQUENCE [LARGE SCALE GENOMIC DNA]</scope>
    <source>
        <strain evidence="3">1-1 BBBD Race 1</strain>
    </source>
</reference>
<name>A0A180GVJ7_PUCT1</name>
<reference evidence="3" key="1">
    <citation type="submission" date="2009-11" db="EMBL/GenBank/DDBJ databases">
        <authorList>
            <consortium name="The Broad Institute Genome Sequencing Platform"/>
            <person name="Ward D."/>
            <person name="Feldgarden M."/>
            <person name="Earl A."/>
            <person name="Young S.K."/>
            <person name="Zeng Q."/>
            <person name="Koehrsen M."/>
            <person name="Alvarado L."/>
            <person name="Berlin A."/>
            <person name="Bochicchio J."/>
            <person name="Borenstein D."/>
            <person name="Chapman S.B."/>
            <person name="Chen Z."/>
            <person name="Engels R."/>
            <person name="Freedman E."/>
            <person name="Gellesch M."/>
            <person name="Goldberg J."/>
            <person name="Griggs A."/>
            <person name="Gujja S."/>
            <person name="Heilman E."/>
            <person name="Heiman D."/>
            <person name="Hepburn T."/>
            <person name="Howarth C."/>
            <person name="Jen D."/>
            <person name="Larson L."/>
            <person name="Lewis B."/>
            <person name="Mehta T."/>
            <person name="Park D."/>
            <person name="Pearson M."/>
            <person name="Roberts A."/>
            <person name="Saif S."/>
            <person name="Shea T."/>
            <person name="Shenoy N."/>
            <person name="Sisk P."/>
            <person name="Stolte C."/>
            <person name="Sykes S."/>
            <person name="Thomson T."/>
            <person name="Walk T."/>
            <person name="White J."/>
            <person name="Yandava C."/>
            <person name="Izard J."/>
            <person name="Baranova O.V."/>
            <person name="Blanton J.M."/>
            <person name="Tanner A.C."/>
            <person name="Dewhirst F.E."/>
            <person name="Haas B."/>
            <person name="Nusbaum C."/>
            <person name="Birren B."/>
        </authorList>
    </citation>
    <scope>NUCLEOTIDE SEQUENCE [LARGE SCALE GENOMIC DNA]</scope>
    <source>
        <strain evidence="3">1-1 BBBD Race 1</strain>
    </source>
</reference>
<evidence type="ECO:0000313" key="4">
    <source>
        <dbReference type="EnsemblFungi" id="PTTG_04045-t43_1-p1"/>
    </source>
</evidence>
<dbReference type="EMBL" id="ADAS02000020">
    <property type="protein sequence ID" value="OAV96378.1"/>
    <property type="molecule type" value="Genomic_DNA"/>
</dbReference>
<evidence type="ECO:0000256" key="1">
    <source>
        <dbReference type="SAM" id="MobiDB-lite"/>
    </source>
</evidence>
<proteinExistence type="predicted"/>